<dbReference type="Pfam" id="PF01425">
    <property type="entry name" value="Amidase"/>
    <property type="match status" value="1"/>
</dbReference>
<evidence type="ECO:0000256" key="2">
    <source>
        <dbReference type="ARBA" id="ARBA00022801"/>
    </source>
</evidence>
<evidence type="ECO:0000313" key="5">
    <source>
        <dbReference type="EMBL" id="KIV84645.1"/>
    </source>
</evidence>
<dbReference type="GO" id="GO:0016787">
    <property type="term" value="F:hydrolase activity"/>
    <property type="evidence" value="ECO:0007669"/>
    <property type="project" value="UniProtKB-KW"/>
</dbReference>
<dbReference type="Proteomes" id="UP000053599">
    <property type="component" value="Unassembled WGS sequence"/>
</dbReference>
<comment type="similarity">
    <text evidence="1">Belongs to the amidase family.</text>
</comment>
<dbReference type="SUPFAM" id="SSF75304">
    <property type="entry name" value="Amidase signature (AS) enzymes"/>
    <property type="match status" value="1"/>
</dbReference>
<dbReference type="PIRSF" id="PIRSF001221">
    <property type="entry name" value="Amidase_fungi"/>
    <property type="match status" value="1"/>
</dbReference>
<dbReference type="InterPro" id="IPR023631">
    <property type="entry name" value="Amidase_dom"/>
</dbReference>
<feature type="active site" description="Charge relay system" evidence="3">
    <location>
        <position position="156"/>
    </location>
</feature>
<sequence>MSSADPGTMTTTFPNPKKYTFTQQTEGWQDIAARTQTELKAKIPKEWQLPDSILVSKQHNVIPIFRTCGLLSDRELEITDAEDCTLILQKIHSKEWSSYEVAVAFCKRAAIAQQLINPLTDIDFEGGIQRAKELDEYLASTGKLVGPLHGLPISFKDLTDVKNMKVTMGFSAYAELFSKEDAVVVEALRNAGAIVYCKTTMPLVGMMLETASLLFGRTLNAHNTRLSCGGSSGGEGALNGCNGAPIGIATDIGGSIRAPAAFNGLYGIRPTSRRFSYKGNSLEYTGQGSILSTIGPVGRSLRDIELICKVLNAAEPWLYDPAVMAKKWEPVGVPKKATIGVMYWDEVVMPHPPVQRALKMAVEKLKTAGHEVVEFKPYKQKYAWDLAFKLYYQAGAKYYYDTMAQTGEVAFPAGAKLIGQARQVEDIHDLIKLNKEQRQYQIDYLAHWNATASQTSTVKPIDALLMPSFGSASYPHDYLPWWGYQTVWNLLDYPTFILPVTRAETSDVKDTAYKPVNELDQENYDIYDPELFENAPVCLQLVGRSMYEEQLLSVAFAVDQAVKA</sequence>
<dbReference type="OrthoDB" id="6428749at2759"/>
<gene>
    <name evidence="5" type="ORF">PV11_00418</name>
</gene>
<evidence type="ECO:0000313" key="6">
    <source>
        <dbReference type="Proteomes" id="UP000053599"/>
    </source>
</evidence>
<evidence type="ECO:0000256" key="3">
    <source>
        <dbReference type="PIRSR" id="PIRSR001221-1"/>
    </source>
</evidence>
<feature type="domain" description="Amidase" evidence="4">
    <location>
        <begin position="101"/>
        <end position="552"/>
    </location>
</feature>
<organism evidence="5 6">
    <name type="scientific">Exophiala sideris</name>
    <dbReference type="NCBI Taxonomy" id="1016849"/>
    <lineage>
        <taxon>Eukaryota</taxon>
        <taxon>Fungi</taxon>
        <taxon>Dikarya</taxon>
        <taxon>Ascomycota</taxon>
        <taxon>Pezizomycotina</taxon>
        <taxon>Eurotiomycetes</taxon>
        <taxon>Chaetothyriomycetidae</taxon>
        <taxon>Chaetothyriales</taxon>
        <taxon>Herpotrichiellaceae</taxon>
        <taxon>Exophiala</taxon>
    </lineage>
</organism>
<dbReference type="STRING" id="1016849.A0A0D1W7H2"/>
<dbReference type="AlphaFoldDB" id="A0A0D1W7H2"/>
<feature type="active site" description="Acyl-ester intermediate" evidence="3">
    <location>
        <position position="255"/>
    </location>
</feature>
<keyword evidence="2" id="KW-0378">Hydrolase</keyword>
<feature type="active site" description="Charge relay system" evidence="3">
    <location>
        <position position="231"/>
    </location>
</feature>
<name>A0A0D1W7H2_9EURO</name>
<evidence type="ECO:0000259" key="4">
    <source>
        <dbReference type="Pfam" id="PF01425"/>
    </source>
</evidence>
<dbReference type="PANTHER" id="PTHR46072">
    <property type="entry name" value="AMIDASE-RELATED-RELATED"/>
    <property type="match status" value="1"/>
</dbReference>
<dbReference type="Gene3D" id="3.90.1300.10">
    <property type="entry name" value="Amidase signature (AS) domain"/>
    <property type="match status" value="1"/>
</dbReference>
<proteinExistence type="inferred from homology"/>
<dbReference type="HOGENOM" id="CLU_009600_9_2_1"/>
<evidence type="ECO:0000256" key="1">
    <source>
        <dbReference type="ARBA" id="ARBA00009199"/>
    </source>
</evidence>
<reference evidence="5 6" key="1">
    <citation type="submission" date="2015-01" db="EMBL/GenBank/DDBJ databases">
        <title>The Genome Sequence of Exophiala sideris CBS121828.</title>
        <authorList>
            <consortium name="The Broad Institute Genomics Platform"/>
            <person name="Cuomo C."/>
            <person name="de Hoog S."/>
            <person name="Gorbushina A."/>
            <person name="Stielow B."/>
            <person name="Teixiera M."/>
            <person name="Abouelleil A."/>
            <person name="Chapman S.B."/>
            <person name="Priest M."/>
            <person name="Young S.K."/>
            <person name="Wortman J."/>
            <person name="Nusbaum C."/>
            <person name="Birren B."/>
        </authorList>
    </citation>
    <scope>NUCLEOTIDE SEQUENCE [LARGE SCALE GENOMIC DNA]</scope>
    <source>
        <strain evidence="5 6">CBS 121828</strain>
    </source>
</reference>
<protein>
    <recommendedName>
        <fullName evidence="4">Amidase domain-containing protein</fullName>
    </recommendedName>
</protein>
<dbReference type="EMBL" id="KN846951">
    <property type="protein sequence ID" value="KIV84645.1"/>
    <property type="molecule type" value="Genomic_DNA"/>
</dbReference>
<dbReference type="InterPro" id="IPR036928">
    <property type="entry name" value="AS_sf"/>
</dbReference>
<accession>A0A0D1W7H2</accession>